<feature type="compositionally biased region" description="Basic residues" evidence="1">
    <location>
        <begin position="106"/>
        <end position="116"/>
    </location>
</feature>
<feature type="region of interest" description="Disordered" evidence="1">
    <location>
        <begin position="21"/>
        <end position="145"/>
    </location>
</feature>
<dbReference type="Proteomes" id="UP000724874">
    <property type="component" value="Unassembled WGS sequence"/>
</dbReference>
<gene>
    <name evidence="2" type="ORF">CPB84DRAFT_1383517</name>
</gene>
<dbReference type="AlphaFoldDB" id="A0A9P5NJR0"/>
<feature type="region of interest" description="Disordered" evidence="1">
    <location>
        <begin position="188"/>
        <end position="224"/>
    </location>
</feature>
<reference evidence="2" key="1">
    <citation type="submission" date="2020-11" db="EMBL/GenBank/DDBJ databases">
        <authorList>
            <consortium name="DOE Joint Genome Institute"/>
            <person name="Ahrendt S."/>
            <person name="Riley R."/>
            <person name="Andreopoulos W."/>
            <person name="LaButti K."/>
            <person name="Pangilinan J."/>
            <person name="Ruiz-duenas F.J."/>
            <person name="Barrasa J.M."/>
            <person name="Sanchez-Garcia M."/>
            <person name="Camarero S."/>
            <person name="Miyauchi S."/>
            <person name="Serrano A."/>
            <person name="Linde D."/>
            <person name="Babiker R."/>
            <person name="Drula E."/>
            <person name="Ayuso-Fernandez I."/>
            <person name="Pacheco R."/>
            <person name="Padilla G."/>
            <person name="Ferreira P."/>
            <person name="Barriuso J."/>
            <person name="Kellner H."/>
            <person name="Castanera R."/>
            <person name="Alfaro M."/>
            <person name="Ramirez L."/>
            <person name="Pisabarro A.G."/>
            <person name="Kuo A."/>
            <person name="Tritt A."/>
            <person name="Lipzen A."/>
            <person name="He G."/>
            <person name="Yan M."/>
            <person name="Ng V."/>
            <person name="Cullen D."/>
            <person name="Martin F."/>
            <person name="Rosso M.-N."/>
            <person name="Henrissat B."/>
            <person name="Hibbett D."/>
            <person name="Martinez A.T."/>
            <person name="Grigoriev I.V."/>
        </authorList>
    </citation>
    <scope>NUCLEOTIDE SEQUENCE</scope>
    <source>
        <strain evidence="2">AH 44721</strain>
    </source>
</reference>
<evidence type="ECO:0000256" key="1">
    <source>
        <dbReference type="SAM" id="MobiDB-lite"/>
    </source>
</evidence>
<keyword evidence="3" id="KW-1185">Reference proteome</keyword>
<name>A0A9P5NJR0_GYMJU</name>
<feature type="compositionally biased region" description="Low complexity" evidence="1">
    <location>
        <begin position="117"/>
        <end position="132"/>
    </location>
</feature>
<proteinExistence type="predicted"/>
<feature type="compositionally biased region" description="Low complexity" evidence="1">
    <location>
        <begin position="21"/>
        <end position="33"/>
    </location>
</feature>
<organism evidence="2 3">
    <name type="scientific">Gymnopilus junonius</name>
    <name type="common">Spectacular rustgill mushroom</name>
    <name type="synonym">Gymnopilus spectabilis subsp. junonius</name>
    <dbReference type="NCBI Taxonomy" id="109634"/>
    <lineage>
        <taxon>Eukaryota</taxon>
        <taxon>Fungi</taxon>
        <taxon>Dikarya</taxon>
        <taxon>Basidiomycota</taxon>
        <taxon>Agaricomycotina</taxon>
        <taxon>Agaricomycetes</taxon>
        <taxon>Agaricomycetidae</taxon>
        <taxon>Agaricales</taxon>
        <taxon>Agaricineae</taxon>
        <taxon>Hymenogastraceae</taxon>
        <taxon>Gymnopilus</taxon>
    </lineage>
</organism>
<evidence type="ECO:0000313" key="3">
    <source>
        <dbReference type="Proteomes" id="UP000724874"/>
    </source>
</evidence>
<protein>
    <submittedName>
        <fullName evidence="2">Uncharacterized protein</fullName>
    </submittedName>
</protein>
<comment type="caution">
    <text evidence="2">The sequence shown here is derived from an EMBL/GenBank/DDBJ whole genome shotgun (WGS) entry which is preliminary data.</text>
</comment>
<dbReference type="EMBL" id="JADNYJ010000073">
    <property type="protein sequence ID" value="KAF8891083.1"/>
    <property type="molecule type" value="Genomic_DNA"/>
</dbReference>
<evidence type="ECO:0000313" key="2">
    <source>
        <dbReference type="EMBL" id="KAF8891083.1"/>
    </source>
</evidence>
<sequence length="300" mass="31244">MGDNRNKSPYHQTLTGFALAAAAASRSPRTPKAAAHHVTPIVSRSEGAGIGSPSTPTPTPGPMRGTRAQTSSGVPPAPAAQAPSTPPPPARVDKLPTLTELLASDRKKKEKKKKVRTSVSGSTSVPGSGVKPASSPTKGKGKFTVEPIREVPESDLEEGWVGSGVGAGAIATASADVEAIADAAAATTGESERQVQAEIQNEPQSAQSLNSTNTNGFPHSNNSYPNAPAYSYPITEDNHNFLHPHSLLDLVDPHADVDPYADPPPPCPNSSLSVNFTGRLSATPFLVGRGGMIHMMWMWI</sequence>
<feature type="compositionally biased region" description="Polar residues" evidence="1">
    <location>
        <begin position="197"/>
        <end position="224"/>
    </location>
</feature>
<accession>A0A9P5NJR0</accession>